<evidence type="ECO:0000313" key="3">
    <source>
        <dbReference type="Proteomes" id="UP000726737"/>
    </source>
</evidence>
<reference evidence="2" key="1">
    <citation type="journal article" date="2020" name="Fungal Divers.">
        <title>Resolving the Mortierellaceae phylogeny through synthesis of multi-gene phylogenetics and phylogenomics.</title>
        <authorList>
            <person name="Vandepol N."/>
            <person name="Liber J."/>
            <person name="Desiro A."/>
            <person name="Na H."/>
            <person name="Kennedy M."/>
            <person name="Barry K."/>
            <person name="Grigoriev I.V."/>
            <person name="Miller A.N."/>
            <person name="O'Donnell K."/>
            <person name="Stajich J.E."/>
            <person name="Bonito G."/>
        </authorList>
    </citation>
    <scope>NUCLEOTIDE SEQUENCE</scope>
    <source>
        <strain evidence="2">KOD948</strain>
    </source>
</reference>
<feature type="compositionally biased region" description="Basic residues" evidence="1">
    <location>
        <begin position="1"/>
        <end position="11"/>
    </location>
</feature>
<sequence>MPRTKKTKLSRPSKSTNTKTAGVSTPYGRKSESKATPVNHNKATQAKNKHRNSNLTSELDSLLGDLNSQLQRKTTKKDARTKANDPNALSESEKKLSEEQAKHESLQQDMRNALDGISSLGK</sequence>
<dbReference type="Proteomes" id="UP000726737">
    <property type="component" value="Unassembled WGS sequence"/>
</dbReference>
<evidence type="ECO:0000313" key="2">
    <source>
        <dbReference type="EMBL" id="KAG0266657.1"/>
    </source>
</evidence>
<feature type="region of interest" description="Disordered" evidence="1">
    <location>
        <begin position="1"/>
        <end position="122"/>
    </location>
</feature>
<feature type="compositionally biased region" description="Polar residues" evidence="1">
    <location>
        <begin position="34"/>
        <end position="46"/>
    </location>
</feature>
<keyword evidence="3" id="KW-1185">Reference proteome</keyword>
<accession>A0A9P6QI13</accession>
<comment type="caution">
    <text evidence="2">The sequence shown here is derived from an EMBL/GenBank/DDBJ whole genome shotgun (WGS) entry which is preliminary data.</text>
</comment>
<organism evidence="2 3">
    <name type="scientific">Mortierella polycephala</name>
    <dbReference type="NCBI Taxonomy" id="41804"/>
    <lineage>
        <taxon>Eukaryota</taxon>
        <taxon>Fungi</taxon>
        <taxon>Fungi incertae sedis</taxon>
        <taxon>Mucoromycota</taxon>
        <taxon>Mortierellomycotina</taxon>
        <taxon>Mortierellomycetes</taxon>
        <taxon>Mortierellales</taxon>
        <taxon>Mortierellaceae</taxon>
        <taxon>Mortierella</taxon>
    </lineage>
</organism>
<protein>
    <submittedName>
        <fullName evidence="2">Uncharacterized protein</fullName>
    </submittedName>
</protein>
<dbReference type="EMBL" id="JAAAJA010000014">
    <property type="protein sequence ID" value="KAG0266657.1"/>
    <property type="molecule type" value="Genomic_DNA"/>
</dbReference>
<gene>
    <name evidence="2" type="ORF">BG011_001504</name>
</gene>
<dbReference type="AlphaFoldDB" id="A0A9P6QI13"/>
<feature type="compositionally biased region" description="Polar residues" evidence="1">
    <location>
        <begin position="12"/>
        <end position="23"/>
    </location>
</feature>
<evidence type="ECO:0000256" key="1">
    <source>
        <dbReference type="SAM" id="MobiDB-lite"/>
    </source>
</evidence>
<name>A0A9P6QI13_9FUNG</name>
<proteinExistence type="predicted"/>
<dbReference type="OrthoDB" id="2389884at2759"/>
<feature type="compositionally biased region" description="Basic and acidic residues" evidence="1">
    <location>
        <begin position="91"/>
        <end position="106"/>
    </location>
</feature>